<feature type="region of interest" description="Disordered" evidence="1">
    <location>
        <begin position="107"/>
        <end position="205"/>
    </location>
</feature>
<evidence type="ECO:0000313" key="3">
    <source>
        <dbReference type="EMBL" id="KAK6509118.1"/>
    </source>
</evidence>
<feature type="compositionally biased region" description="Acidic residues" evidence="1">
    <location>
        <begin position="1145"/>
        <end position="1159"/>
    </location>
</feature>
<dbReference type="InterPro" id="IPR018844">
    <property type="entry name" value="Dnt1-like_N"/>
</dbReference>
<feature type="compositionally biased region" description="Basic and acidic residues" evidence="1">
    <location>
        <begin position="373"/>
        <end position="384"/>
    </location>
</feature>
<keyword evidence="4" id="KW-1185">Reference proteome</keyword>
<feature type="region of interest" description="Disordered" evidence="1">
    <location>
        <begin position="234"/>
        <end position="541"/>
    </location>
</feature>
<feature type="compositionally biased region" description="Basic residues" evidence="1">
    <location>
        <begin position="871"/>
        <end position="884"/>
    </location>
</feature>
<dbReference type="EMBL" id="JAVHJL010000002">
    <property type="protein sequence ID" value="KAK6509118.1"/>
    <property type="molecule type" value="Genomic_DNA"/>
</dbReference>
<feature type="compositionally biased region" description="Polar residues" evidence="1">
    <location>
        <begin position="338"/>
        <end position="354"/>
    </location>
</feature>
<feature type="compositionally biased region" description="Low complexity" evidence="1">
    <location>
        <begin position="1105"/>
        <end position="1114"/>
    </location>
</feature>
<feature type="compositionally biased region" description="Acidic residues" evidence="1">
    <location>
        <begin position="132"/>
        <end position="145"/>
    </location>
</feature>
<feature type="region of interest" description="Disordered" evidence="1">
    <location>
        <begin position="576"/>
        <end position="1182"/>
    </location>
</feature>
<evidence type="ECO:0000259" key="2">
    <source>
        <dbReference type="Pfam" id="PF10407"/>
    </source>
</evidence>
<feature type="compositionally biased region" description="Low complexity" evidence="1">
    <location>
        <begin position="928"/>
        <end position="940"/>
    </location>
</feature>
<feature type="domain" description="Nucleolar protein Dnt1-like N-terminal" evidence="2">
    <location>
        <begin position="28"/>
        <end position="87"/>
    </location>
</feature>
<feature type="compositionally biased region" description="Acidic residues" evidence="1">
    <location>
        <begin position="963"/>
        <end position="984"/>
    </location>
</feature>
<feature type="compositionally biased region" description="Low complexity" evidence="1">
    <location>
        <begin position="664"/>
        <end position="676"/>
    </location>
</feature>
<dbReference type="AlphaFoldDB" id="A0AAV9WHZ7"/>
<name>A0AAV9WHZ7_9PEZI</name>
<feature type="compositionally biased region" description="Basic and acidic residues" evidence="1">
    <location>
        <begin position="899"/>
        <end position="909"/>
    </location>
</feature>
<feature type="compositionally biased region" description="Low complexity" evidence="1">
    <location>
        <begin position="452"/>
        <end position="474"/>
    </location>
</feature>
<evidence type="ECO:0000256" key="1">
    <source>
        <dbReference type="SAM" id="MobiDB-lite"/>
    </source>
</evidence>
<dbReference type="Proteomes" id="UP001370758">
    <property type="component" value="Unassembled WGS sequence"/>
</dbReference>
<accession>A0AAV9WHZ7</accession>
<feature type="compositionally biased region" description="Polar residues" evidence="1">
    <location>
        <begin position="424"/>
        <end position="439"/>
    </location>
</feature>
<protein>
    <recommendedName>
        <fullName evidence="2">Nucleolar protein Dnt1-like N-terminal domain-containing protein</fullName>
    </recommendedName>
</protein>
<feature type="compositionally biased region" description="Acidic residues" evidence="1">
    <location>
        <begin position="815"/>
        <end position="867"/>
    </location>
</feature>
<comment type="caution">
    <text evidence="3">The sequence shown here is derived from an EMBL/GenBank/DDBJ whole genome shotgun (WGS) entry which is preliminary data.</text>
</comment>
<evidence type="ECO:0000313" key="4">
    <source>
        <dbReference type="Proteomes" id="UP001370758"/>
    </source>
</evidence>
<proteinExistence type="predicted"/>
<dbReference type="Pfam" id="PF10407">
    <property type="entry name" value="Cytokin_check_N"/>
    <property type="match status" value="1"/>
</dbReference>
<feature type="compositionally biased region" description="Basic and acidic residues" evidence="1">
    <location>
        <begin position="1160"/>
        <end position="1170"/>
    </location>
</feature>
<feature type="compositionally biased region" description="Basic and acidic residues" evidence="1">
    <location>
        <begin position="494"/>
        <end position="504"/>
    </location>
</feature>
<feature type="compositionally biased region" description="Acidic residues" evidence="1">
    <location>
        <begin position="677"/>
        <end position="692"/>
    </location>
</feature>
<feature type="compositionally biased region" description="Polar residues" evidence="1">
    <location>
        <begin position="1014"/>
        <end position="1034"/>
    </location>
</feature>
<feature type="compositionally biased region" description="Acidic residues" evidence="1">
    <location>
        <begin position="295"/>
        <end position="307"/>
    </location>
</feature>
<reference evidence="3 4" key="1">
    <citation type="submission" date="2023-08" db="EMBL/GenBank/DDBJ databases">
        <authorList>
            <person name="Palmer J.M."/>
        </authorList>
    </citation>
    <scope>NUCLEOTIDE SEQUENCE [LARGE SCALE GENOMIC DNA]</scope>
    <source>
        <strain evidence="3 4">TWF481</strain>
    </source>
</reference>
<feature type="compositionally biased region" description="Acidic residues" evidence="1">
    <location>
        <begin position="168"/>
        <end position="193"/>
    </location>
</feature>
<gene>
    <name evidence="3" type="ORF">TWF481_003881</name>
</gene>
<sequence>MRGLRLQVKVVGQSSHNPKGRNQAPIAEFLHLAAPNVTLEDLSLLITDKYARLYPRNRPLNIQRLQDSEGNDLDLTYTVGDVFDDKSSNRDGSIVKVIHKDILREESVPPESGLRPGGSKKRSIQSLAPVAESEEGLDGGEEVEEIGVPVNLRPSKRQRLGAGRGSLEDEDEDEVQQEDEPAEEQQLGEEEGEGSPLIPETSQGIVELLSPKEETFSSPVFTATAYKKVVPNTQPVEISSPEAEELDTPVIAPHTVKGSGGKKAIVTQKQGTLKRPAKASSNKKSTSRGQSSIYDMEDSESEEEESEGPAPQKRRVNNDPPKKHPSAIPKRVILRRSGASSSTPTLEVPSSQPEDNPASRILSDFVVEIPNIEEVRMSSRERELPSTPVPNAPDLIGSKTRSSEAPSTGPKPSQERFVKPSLPAKNQPTKGRKGSNQPETPVAVEKNLTSETKTPASATSKRTTASRSTQSATPEVSDGKSARSSSVLHSALRSPEKRNLEAKKSVSFANEGSPMPSGITVAPAVTKTAGTEGKQTPELRKPRTTFKVPVPVIPVELQGISDKSTLEGKKKYEAFVGKPARNRSTSSTPPISALKSTPASSKVLVKGKTTGGGSTDTNNGSITVQKASTKNAKPTPDKAKAGSSEDEVMEDAPPLSKRASVEKSPSPVSSDEATSSESEEDSDDDSDEEEEEAKSTPKKTPPTAEKKPAKSGPIALTDSESEPETEPQGRFIDVKALMELSDSDQDHSGSLNQRGSRVPMTREESPIKGPGKRQLRSSSPEKKSFVQFSYATAPSKLALEPISKLAPEASGDTPSGDEEDEADDGSDQEMVDPGEEAETVEQTDEGDEEDEEDDEEYEEDDYEDDEGLVAGKRRQVIKLPKTKAVKIQVPQSESDNEPEPNKTHDKEPDSELELGPESERPKSRTTAEPSPSISIVPESSQIKPQSQQEAVAKDDTKTATAASDDDDSSSEEESSEEESSEDEPEKATPPKKVDTTAKAMNALFRSPAPRLLNGNPQTTPSRFSKTPEPSQPTAGPSKLPPSRMNRRTLGYISPSPGPPSSMPARLPSMMSPKDVRKRHSLNSHYKGLTMLSQQDIPETRDGKTAKPAATAAVGVGPGQKSKPRLSEGMKSFQSILSSQKGGKDSDDDSDSDDSDDSEDEGKAKEEEKSKGRTGLGRFLPFL</sequence>
<feature type="compositionally biased region" description="Basic and acidic residues" evidence="1">
    <location>
        <begin position="985"/>
        <end position="995"/>
    </location>
</feature>
<feature type="compositionally biased region" description="Polar residues" evidence="1">
    <location>
        <begin position="582"/>
        <end position="600"/>
    </location>
</feature>
<feature type="compositionally biased region" description="Polar residues" evidence="1">
    <location>
        <begin position="279"/>
        <end position="293"/>
    </location>
</feature>
<organism evidence="3 4">
    <name type="scientific">Arthrobotrys musiformis</name>
    <dbReference type="NCBI Taxonomy" id="47236"/>
    <lineage>
        <taxon>Eukaryota</taxon>
        <taxon>Fungi</taxon>
        <taxon>Dikarya</taxon>
        <taxon>Ascomycota</taxon>
        <taxon>Pezizomycotina</taxon>
        <taxon>Orbiliomycetes</taxon>
        <taxon>Orbiliales</taxon>
        <taxon>Orbiliaceae</taxon>
        <taxon>Arthrobotrys</taxon>
    </lineage>
</organism>